<dbReference type="GO" id="GO:0022900">
    <property type="term" value="P:electron transport chain"/>
    <property type="evidence" value="ECO:0007669"/>
    <property type="project" value="TreeGrafter"/>
</dbReference>
<dbReference type="PROSITE" id="PS51384">
    <property type="entry name" value="FAD_FR"/>
    <property type="match status" value="2"/>
</dbReference>
<evidence type="ECO:0000256" key="15">
    <source>
        <dbReference type="ARBA" id="ARBA00023136"/>
    </source>
</evidence>
<feature type="domain" description="FAD-binding FR-type" evidence="18">
    <location>
        <begin position="44"/>
        <end position="148"/>
    </location>
</feature>
<evidence type="ECO:0000256" key="4">
    <source>
        <dbReference type="ARBA" id="ARBA00012011"/>
    </source>
</evidence>
<keyword evidence="11 17" id="KW-1133">Transmembrane helix</keyword>
<feature type="domain" description="FAD-binding FR-type" evidence="18">
    <location>
        <begin position="317"/>
        <end position="421"/>
    </location>
</feature>
<evidence type="ECO:0000313" key="20">
    <source>
        <dbReference type="Proteomes" id="UP000886885"/>
    </source>
</evidence>
<dbReference type="FunFam" id="1.10.10.10:FF:000322">
    <property type="entry name" value="Probable disease resistance protein At1g63360"/>
    <property type="match status" value="1"/>
</dbReference>
<dbReference type="InterPro" id="IPR058922">
    <property type="entry name" value="WHD_DRP"/>
</dbReference>
<dbReference type="GO" id="GO:0043531">
    <property type="term" value="F:ADP binding"/>
    <property type="evidence" value="ECO:0007669"/>
    <property type="project" value="InterPro"/>
</dbReference>
<evidence type="ECO:0000256" key="2">
    <source>
        <dbReference type="ARBA" id="ARBA00004294"/>
    </source>
</evidence>
<dbReference type="PANTHER" id="PTHR19370:SF200">
    <property type="entry name" value="NADH-CYTOCHROME B5 REDUCTASE"/>
    <property type="match status" value="1"/>
</dbReference>
<dbReference type="OrthoDB" id="598235at2759"/>
<dbReference type="InterPro" id="IPR002182">
    <property type="entry name" value="NB-ARC"/>
</dbReference>
<dbReference type="InterPro" id="IPR001834">
    <property type="entry name" value="CBR-like"/>
</dbReference>
<evidence type="ECO:0000256" key="13">
    <source>
        <dbReference type="ARBA" id="ARBA00023027"/>
    </source>
</evidence>
<dbReference type="GO" id="GO:0006952">
    <property type="term" value="P:defense response"/>
    <property type="evidence" value="ECO:0007669"/>
    <property type="project" value="UniProtKB-KW"/>
</dbReference>
<dbReference type="InterPro" id="IPR008333">
    <property type="entry name" value="Cbr1-like_FAD-bd_dom"/>
</dbReference>
<feature type="transmembrane region" description="Helical" evidence="17">
    <location>
        <begin position="285"/>
        <end position="306"/>
    </location>
</feature>
<evidence type="ECO:0000259" key="18">
    <source>
        <dbReference type="PROSITE" id="PS51384"/>
    </source>
</evidence>
<comment type="cofactor">
    <cofactor evidence="1 16">
        <name>FAD</name>
        <dbReference type="ChEBI" id="CHEBI:57692"/>
    </cofactor>
</comment>
<evidence type="ECO:0000256" key="14">
    <source>
        <dbReference type="ARBA" id="ARBA00023128"/>
    </source>
</evidence>
<dbReference type="Pfam" id="PF00970">
    <property type="entry name" value="FAD_binding_6"/>
    <property type="match status" value="2"/>
</dbReference>
<feature type="binding site" evidence="16">
    <location>
        <position position="114"/>
    </location>
    <ligand>
        <name>FAD</name>
        <dbReference type="ChEBI" id="CHEBI:57692"/>
    </ligand>
</feature>
<reference evidence="19" key="1">
    <citation type="journal article" date="2020" name="bioRxiv">
        <title>Hybrid origin of Populus tomentosa Carr. identified through genome sequencing and phylogenomic analysis.</title>
        <authorList>
            <person name="An X."/>
            <person name="Gao K."/>
            <person name="Chen Z."/>
            <person name="Li J."/>
            <person name="Yang X."/>
            <person name="Yang X."/>
            <person name="Zhou J."/>
            <person name="Guo T."/>
            <person name="Zhao T."/>
            <person name="Huang S."/>
            <person name="Miao D."/>
            <person name="Khan W.U."/>
            <person name="Rao P."/>
            <person name="Ye M."/>
            <person name="Lei B."/>
            <person name="Liao W."/>
            <person name="Wang J."/>
            <person name="Ji L."/>
            <person name="Li Y."/>
            <person name="Guo B."/>
            <person name="Mustafa N.S."/>
            <person name="Li S."/>
            <person name="Yun Q."/>
            <person name="Keller S.R."/>
            <person name="Mao J."/>
            <person name="Zhang R."/>
            <person name="Strauss S.H."/>
        </authorList>
    </citation>
    <scope>NUCLEOTIDE SEQUENCE</scope>
    <source>
        <strain evidence="19">GM15</strain>
        <tissue evidence="19">Leaf</tissue>
    </source>
</reference>
<evidence type="ECO:0000256" key="5">
    <source>
        <dbReference type="ARBA" id="ARBA00022630"/>
    </source>
</evidence>
<dbReference type="InterPro" id="IPR001433">
    <property type="entry name" value="OxRdtase_FAD/NAD-bd"/>
</dbReference>
<keyword evidence="9" id="KW-0611">Plant defense</keyword>
<keyword evidence="12" id="KW-0560">Oxidoreductase</keyword>
<dbReference type="FunFam" id="2.40.30.10:FF:000032">
    <property type="entry name" value="NADH-cytochrome b5 reductase"/>
    <property type="match status" value="2"/>
</dbReference>
<sequence length="1163" mass="131337">MDFMAMPSADVLGVLVAIFSVAAIAAASSYYFLSRKPKGCLDPQKFKEFKLIKKTQISPDIARFRFSLPTPKSVLGLPPVSYVLCRGKDLEGQEVIRSYAPITLDSQVGYFELVIKMYPEGKMSNHFKEMREGDYLAVKGPQTYKVPFNYKPGQVRAFGMIAGGSGITPLFQLTRAILENPEDKTIVHLIYANSTFEDILLKGDLDEFASKFPDRFKVYYVLSQPPEAWTGGGGHVSKEMIQHYCPPPAPDIRILKCGPPGMTEAMAAHLNALGYTSSMQYDADVLGVLIAVFSVAIAAASSYYFLSRKPKGCLDPQRFKEFKLIKKTQISPNVARFRFSLPTPKSVLGLPVGTHVVCRGKDSEGQEVTRPYTPITLDSQVGYFELVVKMYPKGRMSHHFREMREGDYLAVKGPQLTRAILENPKDKTIVHLIYANSTFEDILLKEDLDDFARKFPDRFKVYYVLSKPPEAWTGGSGHVDVKDELEVIRALLKDADSKSEKKASGRAHPVHRCRILRRIASLIKTFNSRREIASEIEDIKTSLSNQRASSKSSNARRGLMHQPRLSSLFNEEAELVGIEPPGDELISYFVSGVYQRIVIAVVGVGKTTLAKKVHDNHRVKEQFRYHSWITVSQSYDTRELLRNILKRFYEAKNEPFPDRVVTMDEELLFKEIREYLRQERYLVVFDDVWEIGFWGTWSMRSSLVHVYRKEPSTQKGAWELFCNKAFRFEFKGQCPKDQEGLSRDIVRRCGGLPLAIVAVSGLLATKEKTILEWKKALRGLGGSAMVSDPYIDNVTNILSLSYGDLPYHLQSCFLYFGMCPEDFPIKLGRIIQLWVAEGLVLEKPNMTLEEVGEEYFIELIRRSLVQVDKVSLKGTPKTCRVHDLVHDVILSKDTRAAKLPRSIRKLPDLESLDLRNSFVEELPVEISTFPKLRHLLADDRKTRALKIHGSIKHLEFLQTLFIVEVDRDLSLINDGLQGSKKMRKLGIINLKREHGSPINIFSSSSAAKSPSWIPKLHNLAELSLSLTNLMDDSIEVLQALPNLKYLALAWAYNGEKMHFEGGGFQKLKFLSLAGLSNLNEMLINEGALPLLKRLEMGPCPKLNKVPSGNQNLRYLKDLSSAGMTNEFTQRLSRQESKIVRHIPILRYDATCDPNDEGSCGAFG</sequence>
<name>A0A8X8CNE1_POPTO</name>
<dbReference type="GO" id="GO:0090524">
    <property type="term" value="F:cytochrome-b5 reductase activity, acting on NADH"/>
    <property type="evidence" value="ECO:0007669"/>
    <property type="project" value="UniProtKB-EC"/>
</dbReference>
<keyword evidence="15 17" id="KW-0472">Membrane</keyword>
<dbReference type="PANTHER" id="PTHR19370">
    <property type="entry name" value="NADH-CYTOCHROME B5 REDUCTASE"/>
    <property type="match status" value="1"/>
</dbReference>
<dbReference type="EMBL" id="JAAWWB010000019">
    <property type="protein sequence ID" value="KAG6760550.1"/>
    <property type="molecule type" value="Genomic_DNA"/>
</dbReference>
<feature type="binding site" evidence="16">
    <location>
        <position position="122"/>
    </location>
    <ligand>
        <name>FAD</name>
        <dbReference type="ChEBI" id="CHEBI:57692"/>
    </ligand>
</feature>
<keyword evidence="14" id="KW-0496">Mitochondrion</keyword>
<keyword evidence="7" id="KW-0677">Repeat</keyword>
<accession>A0A8X8CNE1</accession>
<dbReference type="Pfam" id="PF00175">
    <property type="entry name" value="NAD_binding_1"/>
    <property type="match status" value="1"/>
</dbReference>
<feature type="binding site" evidence="16">
    <location>
        <position position="97"/>
    </location>
    <ligand>
        <name>FAD</name>
        <dbReference type="ChEBI" id="CHEBI:57692"/>
    </ligand>
</feature>
<feature type="binding site" evidence="16">
    <location>
        <position position="99"/>
    </location>
    <ligand>
        <name>FAD</name>
        <dbReference type="ChEBI" id="CHEBI:57692"/>
    </ligand>
</feature>
<dbReference type="EC" id="1.6.2.2" evidence="4"/>
<evidence type="ECO:0000256" key="7">
    <source>
        <dbReference type="ARBA" id="ARBA00022737"/>
    </source>
</evidence>
<evidence type="ECO:0000256" key="17">
    <source>
        <dbReference type="SAM" id="Phobius"/>
    </source>
</evidence>
<dbReference type="Pfam" id="PF00931">
    <property type="entry name" value="NB-ARC"/>
    <property type="match status" value="1"/>
</dbReference>
<dbReference type="AlphaFoldDB" id="A0A8X8CNE1"/>
<evidence type="ECO:0000256" key="8">
    <source>
        <dbReference type="ARBA" id="ARBA00022787"/>
    </source>
</evidence>
<dbReference type="Proteomes" id="UP000886885">
    <property type="component" value="Chromosome 10A"/>
</dbReference>
<keyword evidence="5 16" id="KW-0285">Flavoprotein</keyword>
<dbReference type="InterPro" id="IPR017927">
    <property type="entry name" value="FAD-bd_FR_type"/>
</dbReference>
<dbReference type="CDD" id="cd06183">
    <property type="entry name" value="cyt_b5_reduct_like"/>
    <property type="match status" value="2"/>
</dbReference>
<evidence type="ECO:0000256" key="3">
    <source>
        <dbReference type="ARBA" id="ARBA00006105"/>
    </source>
</evidence>
<keyword evidence="20" id="KW-1185">Reference proteome</keyword>
<evidence type="ECO:0000256" key="6">
    <source>
        <dbReference type="ARBA" id="ARBA00022692"/>
    </source>
</evidence>
<dbReference type="InterPro" id="IPR055414">
    <property type="entry name" value="LRR_R13L4/SHOC2-like"/>
</dbReference>
<evidence type="ECO:0000256" key="10">
    <source>
        <dbReference type="ARBA" id="ARBA00022827"/>
    </source>
</evidence>
<feature type="binding site" evidence="16">
    <location>
        <position position="168"/>
    </location>
    <ligand>
        <name>FAD</name>
        <dbReference type="ChEBI" id="CHEBI:57692"/>
    </ligand>
</feature>
<dbReference type="Pfam" id="PF23559">
    <property type="entry name" value="WHD_DRP"/>
    <property type="match status" value="1"/>
</dbReference>
<gene>
    <name evidence="19" type="ORF">POTOM_037073</name>
</gene>
<organism evidence="19 20">
    <name type="scientific">Populus tomentosa</name>
    <name type="common">Chinese white poplar</name>
    <dbReference type="NCBI Taxonomy" id="118781"/>
    <lineage>
        <taxon>Eukaryota</taxon>
        <taxon>Viridiplantae</taxon>
        <taxon>Streptophyta</taxon>
        <taxon>Embryophyta</taxon>
        <taxon>Tracheophyta</taxon>
        <taxon>Spermatophyta</taxon>
        <taxon>Magnoliopsida</taxon>
        <taxon>eudicotyledons</taxon>
        <taxon>Gunneridae</taxon>
        <taxon>Pentapetalae</taxon>
        <taxon>rosids</taxon>
        <taxon>fabids</taxon>
        <taxon>Malpighiales</taxon>
        <taxon>Salicaceae</taxon>
        <taxon>Saliceae</taxon>
        <taxon>Populus</taxon>
    </lineage>
</organism>
<dbReference type="Pfam" id="PF23598">
    <property type="entry name" value="LRR_14"/>
    <property type="match status" value="1"/>
</dbReference>
<keyword evidence="10 16" id="KW-0274">FAD</keyword>
<feature type="transmembrane region" description="Helical" evidence="17">
    <location>
        <begin position="12"/>
        <end position="33"/>
    </location>
</feature>
<evidence type="ECO:0000256" key="9">
    <source>
        <dbReference type="ARBA" id="ARBA00022821"/>
    </source>
</evidence>
<feature type="binding site" evidence="16">
    <location>
        <position position="123"/>
    </location>
    <ligand>
        <name>FAD</name>
        <dbReference type="ChEBI" id="CHEBI:57692"/>
    </ligand>
</feature>
<evidence type="ECO:0000256" key="12">
    <source>
        <dbReference type="ARBA" id="ARBA00023002"/>
    </source>
</evidence>
<feature type="binding site" evidence="16">
    <location>
        <position position="124"/>
    </location>
    <ligand>
        <name>FAD</name>
        <dbReference type="ChEBI" id="CHEBI:57692"/>
    </ligand>
</feature>
<comment type="subcellular location">
    <subcellularLocation>
        <location evidence="2">Mitochondrion outer membrane</location>
    </subcellularLocation>
</comment>
<evidence type="ECO:0000313" key="19">
    <source>
        <dbReference type="EMBL" id="KAG6760550.1"/>
    </source>
</evidence>
<dbReference type="FunFam" id="3.40.50.80:FF:000019">
    <property type="entry name" value="NADH-cytochrome b5 reductase"/>
    <property type="match status" value="1"/>
</dbReference>
<evidence type="ECO:0000256" key="16">
    <source>
        <dbReference type="PIRSR" id="PIRSR601834-1"/>
    </source>
</evidence>
<keyword evidence="6 17" id="KW-0812">Transmembrane</keyword>
<comment type="caution">
    <text evidence="19">The sequence shown here is derived from an EMBL/GenBank/DDBJ whole genome shotgun (WGS) entry which is preliminary data.</text>
</comment>
<protein>
    <recommendedName>
        <fullName evidence="4">cytochrome-b5 reductase</fullName>
        <ecNumber evidence="4">1.6.2.2</ecNumber>
    </recommendedName>
</protein>
<proteinExistence type="inferred from homology"/>
<dbReference type="GO" id="GO:0005741">
    <property type="term" value="C:mitochondrial outer membrane"/>
    <property type="evidence" value="ECO:0007669"/>
    <property type="project" value="UniProtKB-SubCell"/>
</dbReference>
<evidence type="ECO:0000256" key="11">
    <source>
        <dbReference type="ARBA" id="ARBA00022989"/>
    </source>
</evidence>
<keyword evidence="8" id="KW-1000">Mitochondrion outer membrane</keyword>
<feature type="binding site" evidence="16">
    <location>
        <position position="116"/>
    </location>
    <ligand>
        <name>FAD</name>
        <dbReference type="ChEBI" id="CHEBI:57692"/>
    </ligand>
</feature>
<comment type="similarity">
    <text evidence="3">Belongs to the flavoprotein pyridine nucleotide cytochrome reductase family.</text>
</comment>
<keyword evidence="13" id="KW-0520">NAD</keyword>
<evidence type="ECO:0000256" key="1">
    <source>
        <dbReference type="ARBA" id="ARBA00001974"/>
    </source>
</evidence>